<reference evidence="17 18" key="1">
    <citation type="submission" date="2024-04" db="EMBL/GenBank/DDBJ databases">
        <authorList>
            <person name="Rising A."/>
            <person name="Reimegard J."/>
            <person name="Sonavane S."/>
            <person name="Akerstrom W."/>
            <person name="Nylinder S."/>
            <person name="Hedman E."/>
            <person name="Kallberg Y."/>
        </authorList>
    </citation>
    <scope>NUCLEOTIDE SEQUENCE [LARGE SCALE GENOMIC DNA]</scope>
</reference>
<evidence type="ECO:0000313" key="17">
    <source>
        <dbReference type="EMBL" id="CAL1288716.1"/>
    </source>
</evidence>
<dbReference type="FunFam" id="1.10.287.70:FF:000016">
    <property type="entry name" value="Putative potassium voltage-gated channel subfamily KQT member 2"/>
    <property type="match status" value="1"/>
</dbReference>
<evidence type="ECO:0000256" key="1">
    <source>
        <dbReference type="ARBA" id="ARBA00004651"/>
    </source>
</evidence>
<keyword evidence="3" id="KW-1003">Cell membrane</keyword>
<dbReference type="InterPro" id="IPR005821">
    <property type="entry name" value="Ion_trans_dom"/>
</dbReference>
<feature type="transmembrane region" description="Helical" evidence="14">
    <location>
        <begin position="199"/>
        <end position="224"/>
    </location>
</feature>
<keyword evidence="18" id="KW-1185">Reference proteome</keyword>
<keyword evidence="10 14" id="KW-0472">Membrane</keyword>
<dbReference type="PANTHER" id="PTHR47735">
    <property type="entry name" value="POTASSIUM VOLTAGE-GATED CHANNEL SUBFAMILY KQT MEMBER 4"/>
    <property type="match status" value="1"/>
</dbReference>
<feature type="compositionally biased region" description="Polar residues" evidence="13">
    <location>
        <begin position="429"/>
        <end position="439"/>
    </location>
</feature>
<keyword evidence="6" id="KW-0851">Voltage-gated channel</keyword>
<dbReference type="Proteomes" id="UP001497382">
    <property type="component" value="Unassembled WGS sequence"/>
</dbReference>
<name>A0AAV2AXG2_9ARAC</name>
<evidence type="ECO:0000256" key="7">
    <source>
        <dbReference type="ARBA" id="ARBA00022958"/>
    </source>
</evidence>
<evidence type="ECO:0000256" key="13">
    <source>
        <dbReference type="SAM" id="MobiDB-lite"/>
    </source>
</evidence>
<dbReference type="FunFam" id="1.20.120.350:FF:000017">
    <property type="entry name" value="potassium voltage-gated channel subfamily KQT member 1"/>
    <property type="match status" value="1"/>
</dbReference>
<dbReference type="GO" id="GO:0008076">
    <property type="term" value="C:voltage-gated potassium channel complex"/>
    <property type="evidence" value="ECO:0007669"/>
    <property type="project" value="TreeGrafter"/>
</dbReference>
<feature type="transmembrane region" description="Helical" evidence="14">
    <location>
        <begin position="296"/>
        <end position="313"/>
    </location>
</feature>
<dbReference type="GO" id="GO:0005249">
    <property type="term" value="F:voltage-gated potassium channel activity"/>
    <property type="evidence" value="ECO:0007669"/>
    <property type="project" value="InterPro"/>
</dbReference>
<evidence type="ECO:0000256" key="10">
    <source>
        <dbReference type="ARBA" id="ARBA00023136"/>
    </source>
</evidence>
<keyword evidence="7" id="KW-0630">Potassium</keyword>
<dbReference type="EMBL" id="CAXIEN010000237">
    <property type="protein sequence ID" value="CAL1288716.1"/>
    <property type="molecule type" value="Genomic_DNA"/>
</dbReference>
<evidence type="ECO:0000256" key="11">
    <source>
        <dbReference type="ARBA" id="ARBA00023303"/>
    </source>
</evidence>
<evidence type="ECO:0000259" key="15">
    <source>
        <dbReference type="Pfam" id="PF00520"/>
    </source>
</evidence>
<feature type="domain" description="Ion transport" evidence="15">
    <location>
        <begin position="126"/>
        <end position="355"/>
    </location>
</feature>
<evidence type="ECO:0000256" key="9">
    <source>
        <dbReference type="ARBA" id="ARBA00023065"/>
    </source>
</evidence>
<dbReference type="InterPro" id="IPR013821">
    <property type="entry name" value="K_chnl_volt-dep_KCNQ_C"/>
</dbReference>
<evidence type="ECO:0000256" key="3">
    <source>
        <dbReference type="ARBA" id="ARBA00022475"/>
    </source>
</evidence>
<gene>
    <name evidence="17" type="ORF">LARSCL_LOCUS15505</name>
</gene>
<comment type="catalytic activity">
    <reaction evidence="12">
        <text>K(+)(in) = K(+)(out)</text>
        <dbReference type="Rhea" id="RHEA:29463"/>
        <dbReference type="ChEBI" id="CHEBI:29103"/>
    </reaction>
</comment>
<feature type="compositionally biased region" description="Polar residues" evidence="13">
    <location>
        <begin position="35"/>
        <end position="61"/>
    </location>
</feature>
<keyword evidence="4" id="KW-0633">Potassium transport</keyword>
<evidence type="ECO:0000256" key="8">
    <source>
        <dbReference type="ARBA" id="ARBA00022989"/>
    </source>
</evidence>
<accession>A0AAV2AXG2</accession>
<evidence type="ECO:0000256" key="14">
    <source>
        <dbReference type="SAM" id="Phobius"/>
    </source>
</evidence>
<keyword evidence="11" id="KW-0407">Ion channel</keyword>
<feature type="compositionally biased region" description="Basic and acidic residues" evidence="13">
    <location>
        <begin position="815"/>
        <end position="834"/>
    </location>
</feature>
<dbReference type="InterPro" id="IPR003937">
    <property type="entry name" value="K_chnl_volt-dep_KCNQ"/>
</dbReference>
<keyword evidence="8 14" id="KW-1133">Transmembrane helix</keyword>
<keyword evidence="5 14" id="KW-0812">Transmembrane</keyword>
<evidence type="ECO:0000256" key="5">
    <source>
        <dbReference type="ARBA" id="ARBA00022692"/>
    </source>
</evidence>
<evidence type="ECO:0000256" key="2">
    <source>
        <dbReference type="ARBA" id="ARBA00022448"/>
    </source>
</evidence>
<feature type="compositionally biased region" description="Polar residues" evidence="13">
    <location>
        <begin position="451"/>
        <end position="468"/>
    </location>
</feature>
<organism evidence="17 18">
    <name type="scientific">Larinioides sclopetarius</name>
    <dbReference type="NCBI Taxonomy" id="280406"/>
    <lineage>
        <taxon>Eukaryota</taxon>
        <taxon>Metazoa</taxon>
        <taxon>Ecdysozoa</taxon>
        <taxon>Arthropoda</taxon>
        <taxon>Chelicerata</taxon>
        <taxon>Arachnida</taxon>
        <taxon>Araneae</taxon>
        <taxon>Araneomorphae</taxon>
        <taxon>Entelegynae</taxon>
        <taxon>Araneoidea</taxon>
        <taxon>Araneidae</taxon>
        <taxon>Larinioides</taxon>
    </lineage>
</organism>
<feature type="transmembrane region" description="Helical" evidence="14">
    <location>
        <begin position="156"/>
        <end position="178"/>
    </location>
</feature>
<dbReference type="AlphaFoldDB" id="A0AAV2AXG2"/>
<dbReference type="PRINTS" id="PR01459">
    <property type="entry name" value="KCNQCHANNEL"/>
</dbReference>
<feature type="transmembrane region" description="Helical" evidence="14">
    <location>
        <begin position="325"/>
        <end position="350"/>
    </location>
</feature>
<feature type="region of interest" description="Disordered" evidence="13">
    <location>
        <begin position="762"/>
        <end position="834"/>
    </location>
</feature>
<dbReference type="PANTHER" id="PTHR47735:SF9">
    <property type="entry name" value="POTASSIUM VOLTAGE-GATED CHANNEL SUBFAMILY KQT MEMBER 4-LIKE ISOFORM X1"/>
    <property type="match status" value="1"/>
</dbReference>
<dbReference type="SUPFAM" id="SSF81324">
    <property type="entry name" value="Voltage-gated potassium channels"/>
    <property type="match status" value="1"/>
</dbReference>
<feature type="compositionally biased region" description="Low complexity" evidence="13">
    <location>
        <begin position="704"/>
        <end position="715"/>
    </location>
</feature>
<evidence type="ECO:0008006" key="19">
    <source>
        <dbReference type="Google" id="ProtNLM"/>
    </source>
</evidence>
<dbReference type="Pfam" id="PF00520">
    <property type="entry name" value="Ion_trans"/>
    <property type="match status" value="1"/>
</dbReference>
<feature type="compositionally biased region" description="Polar residues" evidence="13">
    <location>
        <begin position="733"/>
        <end position="745"/>
    </location>
</feature>
<feature type="region of interest" description="Disordered" evidence="13">
    <location>
        <begin position="651"/>
        <end position="745"/>
    </location>
</feature>
<feature type="region of interest" description="Disordered" evidence="13">
    <location>
        <begin position="402"/>
        <end position="505"/>
    </location>
</feature>
<dbReference type="Gene3D" id="1.10.287.70">
    <property type="match status" value="1"/>
</dbReference>
<proteinExistence type="predicted"/>
<feature type="compositionally biased region" description="Basic and acidic residues" evidence="13">
    <location>
        <begin position="480"/>
        <end position="493"/>
    </location>
</feature>
<feature type="transmembrane region" description="Helical" evidence="14">
    <location>
        <begin position="124"/>
        <end position="144"/>
    </location>
</feature>
<keyword evidence="9" id="KW-0406">Ion transport</keyword>
<evidence type="ECO:0000256" key="12">
    <source>
        <dbReference type="ARBA" id="ARBA00034430"/>
    </source>
</evidence>
<comment type="caution">
    <text evidence="17">The sequence shown here is derived from an EMBL/GenBank/DDBJ whole genome shotgun (WGS) entry which is preliminary data.</text>
</comment>
<feature type="compositionally biased region" description="Polar residues" evidence="13">
    <location>
        <begin position="801"/>
        <end position="814"/>
    </location>
</feature>
<sequence length="834" mass="93560">MWQSKTKEFKLDQQSPQLLSTSIINATPLTLIEQQPSGLNGKTSSSGIATQPPTVSRSVPQEGTVAGPLKRGFCRRGGNRLVHPRLSLWGKPMNTRQRHRDPRYRKLRFQVNNFLERPRGKKAILYHMIVFLMVFLCLVLSVFSTISEYEEVSSALLLKMEIVMVVWFTVEFFLRLWSAGCRSRYQGWIGRFRYLRSPFCVIDVIVIVASIVVLTVGSSGQVFATSALRGLRFFQILRMVRMDRRGGTWKLLGSVVYAHRQELFTTLYIGFLGLIFSSFLVFLAEKEANPKNFSNFADALWWGVITLCTVGYGDTVPITWPGKLIAAFCALLGISFFALPAGILGSGFALKVQQQQRQKHMIRRRVPAATLIQCLWRCYAADPNSMSVATWKIHQVALPSPPSCTTGSFNNPKRKDRQDVAPGSGSLFKHNTSFVSRFSTIRRHRPPFTHSPMTRSRCSDVNTSSDNLSGRMRPSVSEDSVSKDFSETSKRNSDEEETEEPRLTTLTNKHKNAIRALRKIKYFVARRKFKEALKPYDVKDVIEQYSQGHVDLLGRVKSLQSRLDQILGKAGSKAKDVYESKVSLACRIVKVERTVEEIDSKLEQLIEMYLSDRVNFPPNSIGTPQSLPSPICCTPPPSVVPILSAVPKPKRSILHKEHSSSEGTSPSVPRSIHRVHSDVSQRVKKKVTLRHSLDGEPGSRSYPLEESSLEGSLSSFREASQSTGHISFREDSQPTSPTSGTATFSSNSMLTTVEQHISFQAPKDTFTLDVPDDEEETSDFKRELPTDSPTSKSITKKESQQPDQGDSANCSSDLSSREENDSKEDLADSRVRDQ</sequence>
<dbReference type="Pfam" id="PF03520">
    <property type="entry name" value="KCNQ_channel"/>
    <property type="match status" value="1"/>
</dbReference>
<feature type="transmembrane region" description="Helical" evidence="14">
    <location>
        <begin position="263"/>
        <end position="284"/>
    </location>
</feature>
<dbReference type="PRINTS" id="PR00169">
    <property type="entry name" value="KCHANNEL"/>
</dbReference>
<protein>
    <recommendedName>
        <fullName evidence="19">Potassium voltage-gated channel subfamily KQT member 5</fullName>
    </recommendedName>
</protein>
<evidence type="ECO:0000256" key="4">
    <source>
        <dbReference type="ARBA" id="ARBA00022538"/>
    </source>
</evidence>
<dbReference type="Gene3D" id="6.10.140.1910">
    <property type="match status" value="2"/>
</dbReference>
<keyword evidence="2" id="KW-0813">Transport</keyword>
<evidence type="ECO:0000259" key="16">
    <source>
        <dbReference type="Pfam" id="PF03520"/>
    </source>
</evidence>
<feature type="region of interest" description="Disordered" evidence="13">
    <location>
        <begin position="35"/>
        <end position="66"/>
    </location>
</feature>
<comment type="subcellular location">
    <subcellularLocation>
        <location evidence="1">Cell membrane</location>
        <topology evidence="1">Multi-pass membrane protein</topology>
    </subcellularLocation>
</comment>
<feature type="domain" description="Potassium channel voltage dependent KCNQ C-terminal" evidence="16">
    <location>
        <begin position="471"/>
        <end position="610"/>
    </location>
</feature>
<evidence type="ECO:0000313" key="18">
    <source>
        <dbReference type="Proteomes" id="UP001497382"/>
    </source>
</evidence>
<evidence type="ECO:0000256" key="6">
    <source>
        <dbReference type="ARBA" id="ARBA00022882"/>
    </source>
</evidence>